<dbReference type="GO" id="GO:0016787">
    <property type="term" value="F:hydrolase activity"/>
    <property type="evidence" value="ECO:0007669"/>
    <property type="project" value="UniProtKB-KW"/>
</dbReference>
<dbReference type="Pfam" id="PF07859">
    <property type="entry name" value="Abhydrolase_3"/>
    <property type="match status" value="1"/>
</dbReference>
<keyword evidence="2 4" id="KW-0378">Hydrolase</keyword>
<evidence type="ECO:0000256" key="1">
    <source>
        <dbReference type="ARBA" id="ARBA00010515"/>
    </source>
</evidence>
<dbReference type="KEGG" id="orn:DV701_10995"/>
<evidence type="ECO:0000259" key="3">
    <source>
        <dbReference type="Pfam" id="PF07859"/>
    </source>
</evidence>
<dbReference type="SUPFAM" id="SSF53474">
    <property type="entry name" value="alpha/beta-Hydrolases"/>
    <property type="match status" value="1"/>
</dbReference>
<keyword evidence="5" id="KW-1185">Reference proteome</keyword>
<feature type="domain" description="Alpha/beta hydrolase fold-3" evidence="3">
    <location>
        <begin position="74"/>
        <end position="279"/>
    </location>
</feature>
<name>A0A345NNH1_9MICO</name>
<dbReference type="InterPro" id="IPR002168">
    <property type="entry name" value="Lipase_GDXG_HIS_AS"/>
</dbReference>
<dbReference type="AlphaFoldDB" id="A0A345NNH1"/>
<dbReference type="OrthoDB" id="9803828at2"/>
<accession>A0A345NNH1</accession>
<dbReference type="PANTHER" id="PTHR48081:SF8">
    <property type="entry name" value="ALPHA_BETA HYDROLASE FOLD-3 DOMAIN-CONTAINING PROTEIN-RELATED"/>
    <property type="match status" value="1"/>
</dbReference>
<evidence type="ECO:0000256" key="2">
    <source>
        <dbReference type="ARBA" id="ARBA00022801"/>
    </source>
</evidence>
<protein>
    <submittedName>
        <fullName evidence="4">Alpha/beta hydrolase</fullName>
    </submittedName>
</protein>
<dbReference type="Gene3D" id="3.40.50.1820">
    <property type="entry name" value="alpha/beta hydrolase"/>
    <property type="match status" value="1"/>
</dbReference>
<gene>
    <name evidence="4" type="ORF">DV701_10995</name>
</gene>
<comment type="similarity">
    <text evidence="1">Belongs to the 'GDXG' lipolytic enzyme family.</text>
</comment>
<dbReference type="EMBL" id="CP031229">
    <property type="protein sequence ID" value="AXH96579.1"/>
    <property type="molecule type" value="Genomic_DNA"/>
</dbReference>
<evidence type="ECO:0000313" key="4">
    <source>
        <dbReference type="EMBL" id="AXH96579.1"/>
    </source>
</evidence>
<dbReference type="InterPro" id="IPR029058">
    <property type="entry name" value="AB_hydrolase_fold"/>
</dbReference>
<evidence type="ECO:0000313" key="5">
    <source>
        <dbReference type="Proteomes" id="UP000253790"/>
    </source>
</evidence>
<dbReference type="InterPro" id="IPR050300">
    <property type="entry name" value="GDXG_lipolytic_enzyme"/>
</dbReference>
<proteinExistence type="inferred from homology"/>
<dbReference type="InterPro" id="IPR013094">
    <property type="entry name" value="AB_hydrolase_3"/>
</dbReference>
<dbReference type="PROSITE" id="PS01173">
    <property type="entry name" value="LIPASE_GDXG_HIS"/>
    <property type="match status" value="1"/>
</dbReference>
<organism evidence="4 5">
    <name type="scientific">Ornithinimicrobium avium</name>
    <dbReference type="NCBI Taxonomy" id="2283195"/>
    <lineage>
        <taxon>Bacteria</taxon>
        <taxon>Bacillati</taxon>
        <taxon>Actinomycetota</taxon>
        <taxon>Actinomycetes</taxon>
        <taxon>Micrococcales</taxon>
        <taxon>Ornithinimicrobiaceae</taxon>
        <taxon>Ornithinimicrobium</taxon>
    </lineage>
</organism>
<reference evidence="4 5" key="1">
    <citation type="submission" date="2018-07" db="EMBL/GenBank/DDBJ databases">
        <title>Complete genome sequencing of Ornithinimicrobium sp. AMA3305.</title>
        <authorList>
            <person name="Bae J.-W."/>
        </authorList>
    </citation>
    <scope>NUCLEOTIDE SEQUENCE [LARGE SCALE GENOMIC DNA]</scope>
    <source>
        <strain evidence="4 5">AMA3305</strain>
    </source>
</reference>
<sequence>MLSPEAVELLAAAPVRPERAELSVEENRAAMLEAISSFGPGAQLWSVRDDEVAGRSGAVPVRVYLPAPDPSGVLVFLHGGGWALGDLDTHDALCRDLADGAGCAVVSVDYRQPPERPFPAAVEDVLDVVGALLEDRAGLELDGLPVAVGGDSAGGNLAAVAAQQLRGHPRLLHQVLLVPVTDARPEEWGSYARFGHGPALTRRDMDWYYEQYLPHGTDPDDPLLAPLRAADLSGVAPATFVTAGCDVLRDEGEAYAARLRDAGVPVGVHRAAGMFHTFLLYGDRLAAGREARGYVVERLRQALTG</sequence>
<dbReference type="Proteomes" id="UP000253790">
    <property type="component" value="Chromosome"/>
</dbReference>
<dbReference type="PANTHER" id="PTHR48081">
    <property type="entry name" value="AB HYDROLASE SUPERFAMILY PROTEIN C4A8.06C"/>
    <property type="match status" value="1"/>
</dbReference>